<dbReference type="PANTHER" id="PTHR42648">
    <property type="entry name" value="TRANSPOSASE, PUTATIVE-RELATED"/>
    <property type="match status" value="1"/>
</dbReference>
<dbReference type="InterPro" id="IPR012337">
    <property type="entry name" value="RNaseH-like_sf"/>
</dbReference>
<organism evidence="3 4">
    <name type="scientific">Solanum tuberosum</name>
    <name type="common">Potato</name>
    <dbReference type="NCBI Taxonomy" id="4113"/>
    <lineage>
        <taxon>Eukaryota</taxon>
        <taxon>Viridiplantae</taxon>
        <taxon>Streptophyta</taxon>
        <taxon>Embryophyta</taxon>
        <taxon>Tracheophyta</taxon>
        <taxon>Spermatophyta</taxon>
        <taxon>Magnoliopsida</taxon>
        <taxon>eudicotyledons</taxon>
        <taxon>Gunneridae</taxon>
        <taxon>Pentapetalae</taxon>
        <taxon>asterids</taxon>
        <taxon>lamiids</taxon>
        <taxon>Solanales</taxon>
        <taxon>Solanaceae</taxon>
        <taxon>Solanoideae</taxon>
        <taxon>Solaneae</taxon>
        <taxon>Solanum</taxon>
    </lineage>
</organism>
<feature type="domain" description="Integrase catalytic" evidence="2">
    <location>
        <begin position="358"/>
        <end position="535"/>
    </location>
</feature>
<dbReference type="PROSITE" id="PS50994">
    <property type="entry name" value="INTEGRASE"/>
    <property type="match status" value="1"/>
</dbReference>
<dbReference type="Gene3D" id="3.30.420.10">
    <property type="entry name" value="Ribonuclease H-like superfamily/Ribonuclease H"/>
    <property type="match status" value="1"/>
</dbReference>
<dbReference type="InterPro" id="IPR001584">
    <property type="entry name" value="Integrase_cat-core"/>
</dbReference>
<dbReference type="EnsemblPlants" id="PGSC0003DMT400085191">
    <property type="protein sequence ID" value="PGSC0003DMT400085191"/>
    <property type="gene ID" value="PGSC0003DMG400034762"/>
</dbReference>
<dbReference type="eggNOG" id="KOG0017">
    <property type="taxonomic scope" value="Eukaryota"/>
</dbReference>
<dbReference type="Gramene" id="PGSC0003DMT400085191">
    <property type="protein sequence ID" value="PGSC0003DMT400085191"/>
    <property type="gene ID" value="PGSC0003DMG400034762"/>
</dbReference>
<evidence type="ECO:0000313" key="4">
    <source>
        <dbReference type="Proteomes" id="UP000011115"/>
    </source>
</evidence>
<feature type="region of interest" description="Disordered" evidence="1">
    <location>
        <begin position="700"/>
        <end position="738"/>
    </location>
</feature>
<dbReference type="InterPro" id="IPR036397">
    <property type="entry name" value="RNaseH_sf"/>
</dbReference>
<protein>
    <submittedName>
        <fullName evidence="3">Retroelement pol polyprotein</fullName>
    </submittedName>
</protein>
<dbReference type="PANTHER" id="PTHR42648:SF31">
    <property type="entry name" value="RNA-DIRECTED DNA POLYMERASE"/>
    <property type="match status" value="1"/>
</dbReference>
<dbReference type="InterPro" id="IPR039537">
    <property type="entry name" value="Retrotran_Ty1/copia-like"/>
</dbReference>
<sequence length="738" mass="82547">MKPLSHMALESTSLNASVSPQYNAGPKGFNTNYSSYRGGTGRGAGSSNTNTFRGNSSTGNRSNLFCEYCKRTGHTKDRCYKLHGYPANTRTPRGRGTRSAANVHTSEDDGSQCEENSEQGRQVPLNLSKGQYEQLLNLLGTLQVGNGVDCSGNMSSGAANLAVKVTEIGDVCLNSTLTLYKVLFIPSFKFNLISVHCLAVQLKGIVILNNFSCLLQGPSLKSPLALGKARNGLYFFCPKCHSYLPTNGNVVPPERCQPVSFFNYCKKISVGSECKASSPNVRYSHEINKKACSIDPASCSAVNSFLDINPTHSDDTEFLWRARLGHVPFVKMRIISTIPLKISNKQPFICTICPMARQTKMPFPESITATNSIFELLHIDLWGPYYVPTHDGYHYFLTMVDDYSRSTWTQLLRCKSNALHTIKAFTTLIENQFHTKLKTIRSDNGLEFSSTEAICFFQEKGIIHQKSCPYTPQQNGVVERKHKYLREIARALLFQSKMPMRYWGECVLTATYLINRLPTKLLQNKSPYELLYHKKPTYSHLRSFGCLCFPTTLKTHKDKFEPRTTPHIFIGYPFNTKGYKVLNLATKRIHVSRDVLFHETIFPFVIAPVGSSFNSVLQFLVHHSDKLSYVSSKTNNFVDDEMLNSHTLVEVTSDHVPIPENTPVTEPTALIPPAEPNVSALGDAHFAPRRTTSLNVTKVTGLKKKQPTRRSHSRPKSFFGKGQKEEQDSIASITNNPT</sequence>
<dbReference type="GO" id="GO:0003676">
    <property type="term" value="F:nucleic acid binding"/>
    <property type="evidence" value="ECO:0007669"/>
    <property type="project" value="InterPro"/>
</dbReference>
<feature type="compositionally biased region" description="Basic residues" evidence="1">
    <location>
        <begin position="701"/>
        <end position="715"/>
    </location>
</feature>
<dbReference type="GO" id="GO:0008270">
    <property type="term" value="F:zinc ion binding"/>
    <property type="evidence" value="ECO:0007669"/>
    <property type="project" value="InterPro"/>
</dbReference>
<dbReference type="OMA" id="ANIVGWH"/>
<feature type="region of interest" description="Disordered" evidence="1">
    <location>
        <begin position="40"/>
        <end position="59"/>
    </location>
</feature>
<reference evidence="3" key="2">
    <citation type="submission" date="2015-06" db="UniProtKB">
        <authorList>
            <consortium name="EnsemblPlants"/>
        </authorList>
    </citation>
    <scope>IDENTIFICATION</scope>
    <source>
        <strain evidence="3">DM1-3 516 R44</strain>
    </source>
</reference>
<dbReference type="InterPro" id="IPR057670">
    <property type="entry name" value="SH3_retrovirus"/>
</dbReference>
<reference evidence="4" key="1">
    <citation type="journal article" date="2011" name="Nature">
        <title>Genome sequence and analysis of the tuber crop potato.</title>
        <authorList>
            <consortium name="The Potato Genome Sequencing Consortium"/>
        </authorList>
    </citation>
    <scope>NUCLEOTIDE SEQUENCE [LARGE SCALE GENOMIC DNA]</scope>
    <source>
        <strain evidence="4">cv. DM1-3 516 R44</strain>
    </source>
</reference>
<dbReference type="HOGENOM" id="CLU_014164_0_0_1"/>
<name>M1D8Y3_SOLTU</name>
<evidence type="ECO:0000259" key="2">
    <source>
        <dbReference type="PROSITE" id="PS50994"/>
    </source>
</evidence>
<dbReference type="Pfam" id="PF00665">
    <property type="entry name" value="rve"/>
    <property type="match status" value="1"/>
</dbReference>
<dbReference type="PaxDb" id="4113-PGSC0003DMT400085191"/>
<dbReference type="Proteomes" id="UP000011115">
    <property type="component" value="Unassembled WGS sequence"/>
</dbReference>
<feature type="region of interest" description="Disordered" evidence="1">
    <location>
        <begin position="89"/>
        <end position="120"/>
    </location>
</feature>
<dbReference type="Pfam" id="PF25597">
    <property type="entry name" value="SH3_retrovirus"/>
    <property type="match status" value="1"/>
</dbReference>
<dbReference type="SUPFAM" id="SSF57756">
    <property type="entry name" value="Retrovirus zinc finger-like domains"/>
    <property type="match status" value="1"/>
</dbReference>
<evidence type="ECO:0000313" key="3">
    <source>
        <dbReference type="EnsemblPlants" id="PGSC0003DMT400085191"/>
    </source>
</evidence>
<dbReference type="AlphaFoldDB" id="M1D8Y3"/>
<dbReference type="SUPFAM" id="SSF53098">
    <property type="entry name" value="Ribonuclease H-like"/>
    <property type="match status" value="1"/>
</dbReference>
<feature type="compositionally biased region" description="Polar residues" evidence="1">
    <location>
        <begin position="45"/>
        <end position="59"/>
    </location>
</feature>
<dbReference type="InParanoid" id="M1D8Y3"/>
<keyword evidence="4" id="KW-1185">Reference proteome</keyword>
<dbReference type="InterPro" id="IPR036875">
    <property type="entry name" value="Znf_CCHC_sf"/>
</dbReference>
<evidence type="ECO:0000256" key="1">
    <source>
        <dbReference type="SAM" id="MobiDB-lite"/>
    </source>
</evidence>
<dbReference type="STRING" id="4113.M1D8Y3"/>
<proteinExistence type="predicted"/>
<dbReference type="GO" id="GO:0015074">
    <property type="term" value="P:DNA integration"/>
    <property type="evidence" value="ECO:0007669"/>
    <property type="project" value="InterPro"/>
</dbReference>
<feature type="compositionally biased region" description="Polar residues" evidence="1">
    <location>
        <begin position="729"/>
        <end position="738"/>
    </location>
</feature>
<accession>M1D8Y3</accession>
<feature type="compositionally biased region" description="Acidic residues" evidence="1">
    <location>
        <begin position="108"/>
        <end position="117"/>
    </location>
</feature>